<sequence length="334" mass="37663">LSTSASASSTHRRRPRSSSSTTTFAPHRKSFDNYPYIVAGHNLRGRLLLCASQGPGPNPKAYILCDAVTCRAVRLPDPAPVLRRSIVNPANAFLFGDNIVVKLQPPTANTNAALLCYRTGFPNPRGNGWFVLNINYPPAHRPWGAHGTTFHDNKIWWLDLSHGLLYADFKTLRKLSFVALPPGSELQPGTPDLDKRRCVGVSAGALRYVRIHRLRGRDGKCMQAVSVWTLIDDETTTGKRWRRDCRTPFQWIWDDDGYKNTKLKPEVPAVALFHPNHGGVVYFLQKPRMLGVDVLAGRVLEWQYFTMLHPPLAYHSLWFIRAWELGPAPRPHAF</sequence>
<feature type="non-terminal residue" evidence="3">
    <location>
        <position position="1"/>
    </location>
</feature>
<dbReference type="Proteomes" id="UP000095767">
    <property type="component" value="Unassembled WGS sequence"/>
</dbReference>
<protein>
    <recommendedName>
        <fullName evidence="2">DUF1618 domain-containing protein</fullName>
    </recommendedName>
</protein>
<dbReference type="Pfam" id="PF07762">
    <property type="entry name" value="DUF1618"/>
    <property type="match status" value="1"/>
</dbReference>
<dbReference type="InterPro" id="IPR011676">
    <property type="entry name" value="DUF1618"/>
</dbReference>
<accession>A0A1E5W8N9</accession>
<evidence type="ECO:0000313" key="4">
    <source>
        <dbReference type="Proteomes" id="UP000095767"/>
    </source>
</evidence>
<feature type="domain" description="DUF1618" evidence="2">
    <location>
        <begin position="157"/>
        <end position="282"/>
    </location>
</feature>
<dbReference type="PANTHER" id="PTHR33086:SF6">
    <property type="entry name" value="OS01G0245532 PROTEIN"/>
    <property type="match status" value="1"/>
</dbReference>
<dbReference type="EMBL" id="LWDX02017593">
    <property type="protein sequence ID" value="OEL33776.1"/>
    <property type="molecule type" value="Genomic_DNA"/>
</dbReference>
<name>A0A1E5W8N9_9POAL</name>
<feature type="region of interest" description="Disordered" evidence="1">
    <location>
        <begin position="1"/>
        <end position="26"/>
    </location>
</feature>
<comment type="caution">
    <text evidence="3">The sequence shown here is derived from an EMBL/GenBank/DDBJ whole genome shotgun (WGS) entry which is preliminary data.</text>
</comment>
<proteinExistence type="predicted"/>
<dbReference type="STRING" id="888268.A0A1E5W8N9"/>
<evidence type="ECO:0000313" key="3">
    <source>
        <dbReference type="EMBL" id="OEL33776.1"/>
    </source>
</evidence>
<dbReference type="PANTHER" id="PTHR33086">
    <property type="entry name" value="OS05G0468200 PROTEIN-RELATED"/>
    <property type="match status" value="1"/>
</dbReference>
<organism evidence="3 4">
    <name type="scientific">Dichanthelium oligosanthes</name>
    <dbReference type="NCBI Taxonomy" id="888268"/>
    <lineage>
        <taxon>Eukaryota</taxon>
        <taxon>Viridiplantae</taxon>
        <taxon>Streptophyta</taxon>
        <taxon>Embryophyta</taxon>
        <taxon>Tracheophyta</taxon>
        <taxon>Spermatophyta</taxon>
        <taxon>Magnoliopsida</taxon>
        <taxon>Liliopsida</taxon>
        <taxon>Poales</taxon>
        <taxon>Poaceae</taxon>
        <taxon>PACMAD clade</taxon>
        <taxon>Panicoideae</taxon>
        <taxon>Panicodae</taxon>
        <taxon>Paniceae</taxon>
        <taxon>Dichantheliinae</taxon>
        <taxon>Dichanthelium</taxon>
    </lineage>
</organism>
<reference evidence="3 4" key="1">
    <citation type="submission" date="2016-09" db="EMBL/GenBank/DDBJ databases">
        <title>The draft genome of Dichanthelium oligosanthes: A C3 panicoid grass species.</title>
        <authorList>
            <person name="Studer A.J."/>
            <person name="Schnable J.C."/>
            <person name="Brutnell T.P."/>
        </authorList>
    </citation>
    <scope>NUCLEOTIDE SEQUENCE [LARGE SCALE GENOMIC DNA]</scope>
    <source>
        <strain evidence="4">cv. Kellogg 1175</strain>
        <tissue evidence="3">Leaf</tissue>
    </source>
</reference>
<keyword evidence="4" id="KW-1185">Reference proteome</keyword>
<dbReference type="AlphaFoldDB" id="A0A1E5W8N9"/>
<dbReference type="OrthoDB" id="581861at2759"/>
<gene>
    <name evidence="3" type="ORF">BAE44_0005206</name>
</gene>
<evidence type="ECO:0000256" key="1">
    <source>
        <dbReference type="SAM" id="MobiDB-lite"/>
    </source>
</evidence>
<evidence type="ECO:0000259" key="2">
    <source>
        <dbReference type="Pfam" id="PF07762"/>
    </source>
</evidence>